<protein>
    <recommendedName>
        <fullName evidence="1">Bet v I/Major latex protein domain-containing protein</fullName>
    </recommendedName>
</protein>
<reference evidence="3 4" key="3">
    <citation type="journal article" date="2020" name="BMC Genomics">
        <title>Intraspecific diversification of the crop wild relative Brassica cretica Lam. using demographic model selection.</title>
        <authorList>
            <person name="Kioukis A."/>
            <person name="Michalopoulou V.A."/>
            <person name="Briers L."/>
            <person name="Pirintsos S."/>
            <person name="Studholme D.J."/>
            <person name="Pavlidis P."/>
            <person name="Sarris P.F."/>
        </authorList>
    </citation>
    <scope>NUCLEOTIDE SEQUENCE [LARGE SCALE GENOMIC DNA]</scope>
    <source>
        <strain evidence="4">cv. PFS-1207/04</strain>
        <strain evidence="3">PFS-1207/04</strain>
    </source>
</reference>
<dbReference type="GO" id="GO:0006952">
    <property type="term" value="P:defense response"/>
    <property type="evidence" value="ECO:0007669"/>
    <property type="project" value="InterPro"/>
</dbReference>
<organism evidence="2">
    <name type="scientific">Brassica cretica</name>
    <name type="common">Mustard</name>
    <dbReference type="NCBI Taxonomy" id="69181"/>
    <lineage>
        <taxon>Eukaryota</taxon>
        <taxon>Viridiplantae</taxon>
        <taxon>Streptophyta</taxon>
        <taxon>Embryophyta</taxon>
        <taxon>Tracheophyta</taxon>
        <taxon>Spermatophyta</taxon>
        <taxon>Magnoliopsida</taxon>
        <taxon>eudicotyledons</taxon>
        <taxon>Gunneridae</taxon>
        <taxon>Pentapetalae</taxon>
        <taxon>rosids</taxon>
        <taxon>malvids</taxon>
        <taxon>Brassicales</taxon>
        <taxon>Brassicaceae</taxon>
        <taxon>Brassiceae</taxon>
        <taxon>Brassica</taxon>
    </lineage>
</organism>
<gene>
    <name evidence="3" type="ORF">DY000_02055395</name>
    <name evidence="2" type="ORF">F2Q70_00040397</name>
</gene>
<reference evidence="3" key="2">
    <citation type="submission" date="2019-12" db="EMBL/GenBank/DDBJ databases">
        <authorList>
            <person name="Studholme D.J."/>
            <person name="Sarris P."/>
        </authorList>
    </citation>
    <scope>NUCLEOTIDE SEQUENCE</scope>
    <source>
        <strain evidence="3">PFS-1207/04</strain>
        <tissue evidence="3">Leaf</tissue>
    </source>
</reference>
<dbReference type="InterPro" id="IPR023393">
    <property type="entry name" value="START-like_dom_sf"/>
</dbReference>
<evidence type="ECO:0000313" key="2">
    <source>
        <dbReference type="EMBL" id="KAF2591840.1"/>
    </source>
</evidence>
<accession>A0A3N6RJI4</accession>
<proteinExistence type="predicted"/>
<dbReference type="InterPro" id="IPR000916">
    <property type="entry name" value="Bet_v_I/MLP"/>
</dbReference>
<keyword evidence="4" id="KW-1185">Reference proteome</keyword>
<dbReference type="Gene3D" id="3.30.530.20">
    <property type="match status" value="2"/>
</dbReference>
<dbReference type="EMBL" id="QGKY02000190">
    <property type="protein sequence ID" value="KAF2591840.1"/>
    <property type="molecule type" value="Genomic_DNA"/>
</dbReference>
<name>A0A3N6RJI4_BRACR</name>
<dbReference type="EMBL" id="QGKV02002055">
    <property type="protein sequence ID" value="KAF3495758.1"/>
    <property type="molecule type" value="Genomic_DNA"/>
</dbReference>
<evidence type="ECO:0000313" key="3">
    <source>
        <dbReference type="EMBL" id="KAF3495758.1"/>
    </source>
</evidence>
<dbReference type="Pfam" id="PF00407">
    <property type="entry name" value="Bet_v_1"/>
    <property type="match status" value="1"/>
</dbReference>
<dbReference type="Proteomes" id="UP000266723">
    <property type="component" value="Unassembled WGS sequence"/>
</dbReference>
<comment type="caution">
    <text evidence="2">The sequence shown here is derived from an EMBL/GenBank/DDBJ whole genome shotgun (WGS) entry which is preliminary data.</text>
</comment>
<sequence length="230" mass="26318">MATYKSSGKLDLESPAVEFIEHLTRKKNHVSFFFAAVDLRFEVEPKDSETRAVTMSIHGNLTESYKTIKATFTVAPGEDMTATCLAYTFEFEKISHNIEDKKIVESLLTFISLSDVSYKRKFKHNSIDTGYPAEKYFKDFVNAFENDDEVEMGGVDWQKRTFTVSFISAPSMMENFETIKVTITIIPKKEGSRVKWSIEVEKIDDDTQEPDSFLFIACSIRETIQSKFGN</sequence>
<dbReference type="OrthoDB" id="1093594at2759"/>
<feature type="domain" description="Bet v I/Major latex protein" evidence="1">
    <location>
        <begin position="155"/>
        <end position="220"/>
    </location>
</feature>
<evidence type="ECO:0000259" key="1">
    <source>
        <dbReference type="Pfam" id="PF00407"/>
    </source>
</evidence>
<evidence type="ECO:0000313" key="4">
    <source>
        <dbReference type="Proteomes" id="UP000266723"/>
    </source>
</evidence>
<dbReference type="SUPFAM" id="SSF55961">
    <property type="entry name" value="Bet v1-like"/>
    <property type="match status" value="2"/>
</dbReference>
<dbReference type="PANTHER" id="PTHR31907">
    <property type="entry name" value="MLP-LIKE PROTEIN 423"/>
    <property type="match status" value="1"/>
</dbReference>
<dbReference type="InterPro" id="IPR051761">
    <property type="entry name" value="MLP-like_ligand-binding"/>
</dbReference>
<dbReference type="AlphaFoldDB" id="A0A3N6RJI4"/>
<reference evidence="2" key="1">
    <citation type="submission" date="2019-12" db="EMBL/GenBank/DDBJ databases">
        <title>Genome sequencing and annotation of Brassica cretica.</title>
        <authorList>
            <person name="Studholme D.J."/>
            <person name="Sarris P.F."/>
        </authorList>
    </citation>
    <scope>NUCLEOTIDE SEQUENCE</scope>
    <source>
        <strain evidence="2">PFS-102/07</strain>
        <tissue evidence="2">Leaf</tissue>
    </source>
</reference>